<dbReference type="GO" id="GO:0043565">
    <property type="term" value="F:sequence-specific DNA binding"/>
    <property type="evidence" value="ECO:0007669"/>
    <property type="project" value="InterPro"/>
</dbReference>
<dbReference type="AlphaFoldDB" id="A6DP02"/>
<dbReference type="InterPro" id="IPR013656">
    <property type="entry name" value="PAS_4"/>
</dbReference>
<keyword evidence="3" id="KW-0804">Transcription</keyword>
<dbReference type="InterPro" id="IPR000014">
    <property type="entry name" value="PAS"/>
</dbReference>
<dbReference type="PROSITE" id="PS01124">
    <property type="entry name" value="HTH_ARAC_FAMILY_2"/>
    <property type="match status" value="1"/>
</dbReference>
<comment type="caution">
    <text evidence="6">The sequence shown here is derived from an EMBL/GenBank/DDBJ whole genome shotgun (WGS) entry which is preliminary data.</text>
</comment>
<dbReference type="Gene3D" id="3.30.450.20">
    <property type="entry name" value="PAS domain"/>
    <property type="match status" value="1"/>
</dbReference>
<dbReference type="SUPFAM" id="SSF55785">
    <property type="entry name" value="PYP-like sensor domain (PAS domain)"/>
    <property type="match status" value="1"/>
</dbReference>
<feature type="domain" description="PAC" evidence="5">
    <location>
        <begin position="91"/>
        <end position="144"/>
    </location>
</feature>
<keyword evidence="1" id="KW-0805">Transcription regulation</keyword>
<dbReference type="PROSITE" id="PS50113">
    <property type="entry name" value="PAC"/>
    <property type="match status" value="1"/>
</dbReference>
<gene>
    <name evidence="6" type="ORF">LNTAR_01962</name>
</gene>
<organism evidence="6 7">
    <name type="scientific">Lentisphaera araneosa HTCC2155</name>
    <dbReference type="NCBI Taxonomy" id="313628"/>
    <lineage>
        <taxon>Bacteria</taxon>
        <taxon>Pseudomonadati</taxon>
        <taxon>Lentisphaerota</taxon>
        <taxon>Lentisphaeria</taxon>
        <taxon>Lentisphaerales</taxon>
        <taxon>Lentisphaeraceae</taxon>
        <taxon>Lentisphaera</taxon>
    </lineage>
</organism>
<dbReference type="InterPro" id="IPR009057">
    <property type="entry name" value="Homeodomain-like_sf"/>
</dbReference>
<evidence type="ECO:0000313" key="6">
    <source>
        <dbReference type="EMBL" id="EDM26534.1"/>
    </source>
</evidence>
<dbReference type="EMBL" id="ABCK01000015">
    <property type="protein sequence ID" value="EDM26534.1"/>
    <property type="molecule type" value="Genomic_DNA"/>
</dbReference>
<reference evidence="6 7" key="1">
    <citation type="journal article" date="2010" name="J. Bacteriol.">
        <title>Genome sequence of Lentisphaera araneosa HTCC2155T, the type species of the order Lentisphaerales in the phylum Lentisphaerae.</title>
        <authorList>
            <person name="Thrash J.C."/>
            <person name="Cho J.C."/>
            <person name="Vergin K.L."/>
            <person name="Morris R.M."/>
            <person name="Giovannoni S.J."/>
        </authorList>
    </citation>
    <scope>NUCLEOTIDE SEQUENCE [LARGE SCALE GENOMIC DNA]</scope>
    <source>
        <strain evidence="6 7">HTCC2155</strain>
    </source>
</reference>
<evidence type="ECO:0000313" key="7">
    <source>
        <dbReference type="Proteomes" id="UP000004947"/>
    </source>
</evidence>
<dbReference type="CDD" id="cd00130">
    <property type="entry name" value="PAS"/>
    <property type="match status" value="1"/>
</dbReference>
<feature type="domain" description="HTH araC/xylS-type" evidence="4">
    <location>
        <begin position="146"/>
        <end position="243"/>
    </location>
</feature>
<evidence type="ECO:0000259" key="4">
    <source>
        <dbReference type="PROSITE" id="PS01124"/>
    </source>
</evidence>
<dbReference type="PANTHER" id="PTHR43280:SF28">
    <property type="entry name" value="HTH-TYPE TRANSCRIPTIONAL ACTIVATOR RHAS"/>
    <property type="match status" value="1"/>
</dbReference>
<evidence type="ECO:0000259" key="5">
    <source>
        <dbReference type="PROSITE" id="PS50113"/>
    </source>
</evidence>
<evidence type="ECO:0000256" key="3">
    <source>
        <dbReference type="ARBA" id="ARBA00023163"/>
    </source>
</evidence>
<proteinExistence type="predicted"/>
<dbReference type="InterPro" id="IPR020449">
    <property type="entry name" value="Tscrpt_reg_AraC-type_HTH"/>
</dbReference>
<protein>
    <submittedName>
        <fullName evidence="6">Transcriptional Regulator, AraC family protein</fullName>
    </submittedName>
</protein>
<dbReference type="STRING" id="313628.LNTAR_01962"/>
<accession>A6DP02</accession>
<evidence type="ECO:0000256" key="1">
    <source>
        <dbReference type="ARBA" id="ARBA00023015"/>
    </source>
</evidence>
<dbReference type="OrthoDB" id="6146868at2"/>
<dbReference type="NCBIfam" id="TIGR00229">
    <property type="entry name" value="sensory_box"/>
    <property type="match status" value="1"/>
</dbReference>
<dbReference type="InterPro" id="IPR018062">
    <property type="entry name" value="HTH_AraC-typ_CS"/>
</dbReference>
<dbReference type="InterPro" id="IPR000700">
    <property type="entry name" value="PAS-assoc_C"/>
</dbReference>
<dbReference type="SMART" id="SM00342">
    <property type="entry name" value="HTH_ARAC"/>
    <property type="match status" value="1"/>
</dbReference>
<dbReference type="PANTHER" id="PTHR43280">
    <property type="entry name" value="ARAC-FAMILY TRANSCRIPTIONAL REGULATOR"/>
    <property type="match status" value="1"/>
</dbReference>
<sequence>MNNNIVYLEGFYNENDCQTPSNLLTDQMDSFYFVKDLKGIFVCVDKSLLKHFHMQSSSDIIGKSDFDVQRHDLATKHREDDQIIIESGQTFPSKIELVGDGKGNVKWFQTTKAPLYNRKGEIIGVEGLSRDIKMTKESIEPYSEFKNTITYLQKNFKGSVNIKELAYQNAMSVSTFERKFKKHFACSPSQFIKKLRIDHACDLLNLNYDIAEIALKCGFCDQSYFSKEFKKVMKMTPRQFKVNCKN</sequence>
<dbReference type="GO" id="GO:0003700">
    <property type="term" value="F:DNA-binding transcription factor activity"/>
    <property type="evidence" value="ECO:0007669"/>
    <property type="project" value="InterPro"/>
</dbReference>
<dbReference type="SUPFAM" id="SSF46689">
    <property type="entry name" value="Homeodomain-like"/>
    <property type="match status" value="2"/>
</dbReference>
<dbReference type="Pfam" id="PF12833">
    <property type="entry name" value="HTH_18"/>
    <property type="match status" value="1"/>
</dbReference>
<keyword evidence="7" id="KW-1185">Reference proteome</keyword>
<dbReference type="Proteomes" id="UP000004947">
    <property type="component" value="Unassembled WGS sequence"/>
</dbReference>
<evidence type="ECO:0000256" key="2">
    <source>
        <dbReference type="ARBA" id="ARBA00023125"/>
    </source>
</evidence>
<name>A6DP02_9BACT</name>
<dbReference type="RefSeq" id="WP_007279586.1">
    <property type="nucleotide sequence ID" value="NZ_ABCK01000015.1"/>
</dbReference>
<dbReference type="PRINTS" id="PR00032">
    <property type="entry name" value="HTHARAC"/>
</dbReference>
<keyword evidence="2" id="KW-0238">DNA-binding</keyword>
<dbReference type="eggNOG" id="COG2207">
    <property type="taxonomic scope" value="Bacteria"/>
</dbReference>
<dbReference type="InterPro" id="IPR018060">
    <property type="entry name" value="HTH_AraC"/>
</dbReference>
<dbReference type="Gene3D" id="1.10.10.60">
    <property type="entry name" value="Homeodomain-like"/>
    <property type="match status" value="1"/>
</dbReference>
<dbReference type="PROSITE" id="PS00041">
    <property type="entry name" value="HTH_ARAC_FAMILY_1"/>
    <property type="match status" value="1"/>
</dbReference>
<dbReference type="InterPro" id="IPR035965">
    <property type="entry name" value="PAS-like_dom_sf"/>
</dbReference>
<dbReference type="Pfam" id="PF08448">
    <property type="entry name" value="PAS_4"/>
    <property type="match status" value="1"/>
</dbReference>